<feature type="transmembrane region" description="Helical" evidence="5">
    <location>
        <begin position="66"/>
        <end position="83"/>
    </location>
</feature>
<dbReference type="PANTHER" id="PTHR44688:SF16">
    <property type="entry name" value="DNA-BINDING TRANSCRIPTIONAL ACTIVATOR DEVR_DOSR"/>
    <property type="match status" value="1"/>
</dbReference>
<feature type="transmembrane region" description="Helical" evidence="5">
    <location>
        <begin position="311"/>
        <end position="332"/>
    </location>
</feature>
<evidence type="ECO:0000256" key="2">
    <source>
        <dbReference type="ARBA" id="ARBA00023125"/>
    </source>
</evidence>
<feature type="transmembrane region" description="Helical" evidence="5">
    <location>
        <begin position="35"/>
        <end position="54"/>
    </location>
</feature>
<accession>A0A6L7IN45</accession>
<dbReference type="PRINTS" id="PR00038">
    <property type="entry name" value="HTHLUXR"/>
</dbReference>
<feature type="transmembrane region" description="Helical" evidence="5">
    <location>
        <begin position="287"/>
        <end position="305"/>
    </location>
</feature>
<feature type="transmembrane region" description="Helical" evidence="5">
    <location>
        <begin position="344"/>
        <end position="368"/>
    </location>
</feature>
<dbReference type="AlphaFoldDB" id="A0A6L7IN45"/>
<dbReference type="Proteomes" id="UP000478463">
    <property type="component" value="Chromosome"/>
</dbReference>
<dbReference type="CDD" id="cd06170">
    <property type="entry name" value="LuxR_C_like"/>
    <property type="match status" value="1"/>
</dbReference>
<feature type="region of interest" description="Disordered" evidence="4">
    <location>
        <begin position="466"/>
        <end position="501"/>
    </location>
</feature>
<evidence type="ECO:0000256" key="1">
    <source>
        <dbReference type="ARBA" id="ARBA00023015"/>
    </source>
</evidence>
<dbReference type="Gene3D" id="1.10.10.10">
    <property type="entry name" value="Winged helix-like DNA-binding domain superfamily/Winged helix DNA-binding domain"/>
    <property type="match status" value="1"/>
</dbReference>
<keyword evidence="5" id="KW-0812">Transmembrane</keyword>
<dbReference type="GO" id="GO:0006355">
    <property type="term" value="P:regulation of DNA-templated transcription"/>
    <property type="evidence" value="ECO:0007669"/>
    <property type="project" value="InterPro"/>
</dbReference>
<keyword evidence="1" id="KW-0805">Transcription regulation</keyword>
<dbReference type="PANTHER" id="PTHR44688">
    <property type="entry name" value="DNA-BINDING TRANSCRIPTIONAL ACTIVATOR DEVR_DOSR"/>
    <property type="match status" value="1"/>
</dbReference>
<dbReference type="PROSITE" id="PS50043">
    <property type="entry name" value="HTH_LUXR_2"/>
    <property type="match status" value="1"/>
</dbReference>
<gene>
    <name evidence="6" type="ORF">GS424_017440</name>
</gene>
<dbReference type="InterPro" id="IPR036388">
    <property type="entry name" value="WH-like_DNA-bd_sf"/>
</dbReference>
<feature type="compositionally biased region" description="Basic and acidic residues" evidence="4">
    <location>
        <begin position="483"/>
        <end position="497"/>
    </location>
</feature>
<feature type="transmembrane region" description="Helical" evidence="5">
    <location>
        <begin position="222"/>
        <end position="240"/>
    </location>
</feature>
<feature type="transmembrane region" description="Helical" evidence="5">
    <location>
        <begin position="95"/>
        <end position="112"/>
    </location>
</feature>
<evidence type="ECO:0000256" key="5">
    <source>
        <dbReference type="SAM" id="Phobius"/>
    </source>
</evidence>
<dbReference type="InterPro" id="IPR016032">
    <property type="entry name" value="Sig_transdc_resp-reg_C-effctor"/>
</dbReference>
<protein>
    <submittedName>
        <fullName evidence="6">Helix-turn-helix transcriptional regulator</fullName>
    </submittedName>
</protein>
<organism evidence="6 7">
    <name type="scientific">Eggerthella guodeyinii</name>
    <dbReference type="NCBI Taxonomy" id="2690837"/>
    <lineage>
        <taxon>Bacteria</taxon>
        <taxon>Bacillati</taxon>
        <taxon>Actinomycetota</taxon>
        <taxon>Coriobacteriia</taxon>
        <taxon>Eggerthellales</taxon>
        <taxon>Eggerthellaceae</taxon>
        <taxon>Eggerthella</taxon>
    </lineage>
</organism>
<proteinExistence type="predicted"/>
<keyword evidence="5" id="KW-1133">Transmembrane helix</keyword>
<feature type="transmembrane region" description="Helical" evidence="5">
    <location>
        <begin position="380"/>
        <end position="397"/>
    </location>
</feature>
<feature type="compositionally biased region" description="Low complexity" evidence="4">
    <location>
        <begin position="466"/>
        <end position="477"/>
    </location>
</feature>
<feature type="transmembrane region" description="Helical" evidence="5">
    <location>
        <begin position="124"/>
        <end position="146"/>
    </location>
</feature>
<feature type="transmembrane region" description="Helical" evidence="5">
    <location>
        <begin position="153"/>
        <end position="171"/>
    </location>
</feature>
<evidence type="ECO:0000313" key="7">
    <source>
        <dbReference type="Proteomes" id="UP000478463"/>
    </source>
</evidence>
<keyword evidence="2" id="KW-0238">DNA-binding</keyword>
<feature type="transmembrane region" description="Helical" evidence="5">
    <location>
        <begin position="177"/>
        <end position="196"/>
    </location>
</feature>
<evidence type="ECO:0000313" key="6">
    <source>
        <dbReference type="EMBL" id="QOS68235.1"/>
    </source>
</evidence>
<keyword evidence="3" id="KW-0804">Transcription</keyword>
<dbReference type="InterPro" id="IPR000792">
    <property type="entry name" value="Tscrpt_reg_LuxR_C"/>
</dbReference>
<evidence type="ECO:0000256" key="4">
    <source>
        <dbReference type="SAM" id="MobiDB-lite"/>
    </source>
</evidence>
<dbReference type="GO" id="GO:0003677">
    <property type="term" value="F:DNA binding"/>
    <property type="evidence" value="ECO:0007669"/>
    <property type="project" value="UniProtKB-KW"/>
</dbReference>
<dbReference type="SUPFAM" id="SSF46894">
    <property type="entry name" value="C-terminal effector domain of the bipartite response regulators"/>
    <property type="match status" value="1"/>
</dbReference>
<dbReference type="EMBL" id="CP063310">
    <property type="protein sequence ID" value="QOS68235.1"/>
    <property type="molecule type" value="Genomic_DNA"/>
</dbReference>
<dbReference type="RefSeq" id="WP_160940882.1">
    <property type="nucleotide sequence ID" value="NZ_CP063310.1"/>
</dbReference>
<keyword evidence="5" id="KW-0472">Membrane</keyword>
<reference evidence="6 7" key="1">
    <citation type="submission" date="2020-10" db="EMBL/GenBank/DDBJ databases">
        <title>Eggerthella sp. nov., isolated from human feces.</title>
        <authorList>
            <person name="Yajun G."/>
        </authorList>
    </citation>
    <scope>NUCLEOTIDE SEQUENCE [LARGE SCALE GENOMIC DNA]</scope>
    <source>
        <strain evidence="6 7">HF-1101</strain>
    </source>
</reference>
<dbReference type="SMART" id="SM00421">
    <property type="entry name" value="HTH_LUXR"/>
    <property type="match status" value="1"/>
</dbReference>
<evidence type="ECO:0000256" key="3">
    <source>
        <dbReference type="ARBA" id="ARBA00023163"/>
    </source>
</evidence>
<sequence length="576" mass="61453">MGIRVPRITINADFGDDTAFGDLSLLSVGYGLHQAWVYAAMFGTSSIFGTQTYITGMYGSHASLPFLISIVVFGVCLLFAGITDQRLLKAYISKKTLVAGSVLMSAGTLLLLSPPAINGPALEVVSGVATGIGSAILILFWGVAFARCDSASIVLNSSIAISIGIGVYAIGLHYGPFPIAGVLTGIIPLLELAILWNKTPAPYSERNEVPIFKPLPVNHAKFFLRFGIPVFVFGVALGTLRQTSIQYIVPASNVADQIVMLLAAGFASVVILVTIVALGGGDKWSRYFRPLIPFIAVTLFFLPLSEMSDGTFATMFLVMGYLCFEALMWIFFGELAQRFRLSPIYVFGLGRGMLALAGLAGSLFPIVAANWVHLLPFGEQGVIVVVLLIMVVAYALLPREREIEAIVAPCPLVKAVSLELNDRVRPLGHAGAGAGTGAGGDAVSRAELEGAGTSMDAAADNAAETVPAAAPTAARTPSLLERSSARRADEGDGEGRKGGGRFRTKCETVANTYLLSRRETEIMFFLAKGHNAAYIQEKLYISEGTAKTHIRHVYKKTNVHSQQELMRLVELAEAAE</sequence>
<dbReference type="KEGG" id="egd:GS424_017440"/>
<dbReference type="Pfam" id="PF00196">
    <property type="entry name" value="GerE"/>
    <property type="match status" value="1"/>
</dbReference>
<feature type="transmembrane region" description="Helical" evidence="5">
    <location>
        <begin position="260"/>
        <end position="280"/>
    </location>
</feature>
<name>A0A6L7IN45_9ACTN</name>